<dbReference type="STRING" id="118168.MC7420_2359"/>
<dbReference type="EMBL" id="DS989870">
    <property type="protein sequence ID" value="EDX71693.1"/>
    <property type="molecule type" value="Genomic_DNA"/>
</dbReference>
<keyword evidence="1" id="KW-0812">Transmembrane</keyword>
<evidence type="ECO:0000313" key="3">
    <source>
        <dbReference type="Proteomes" id="UP000003835"/>
    </source>
</evidence>
<name>B4W297_9CYAN</name>
<proteinExistence type="predicted"/>
<reference evidence="2 3" key="1">
    <citation type="submission" date="2008-07" db="EMBL/GenBank/DDBJ databases">
        <authorList>
            <person name="Tandeau de Marsac N."/>
            <person name="Ferriera S."/>
            <person name="Johnson J."/>
            <person name="Kravitz S."/>
            <person name="Beeson K."/>
            <person name="Sutton G."/>
            <person name="Rogers Y.-H."/>
            <person name="Friedman R."/>
            <person name="Frazier M."/>
            <person name="Venter J.C."/>
        </authorList>
    </citation>
    <scope>NUCLEOTIDE SEQUENCE [LARGE SCALE GENOMIC DNA]</scope>
    <source>
        <strain evidence="2 3">PCC 7420</strain>
    </source>
</reference>
<keyword evidence="1" id="KW-1133">Transmembrane helix</keyword>
<dbReference type="Proteomes" id="UP000003835">
    <property type="component" value="Unassembled WGS sequence"/>
</dbReference>
<evidence type="ECO:0000313" key="2">
    <source>
        <dbReference type="EMBL" id="EDX71693.1"/>
    </source>
</evidence>
<dbReference type="HOGENOM" id="CLU_3287930_0_0_3"/>
<keyword evidence="1" id="KW-0472">Membrane</keyword>
<organism evidence="2 3">
    <name type="scientific">Coleofasciculus chthonoplastes PCC 7420</name>
    <dbReference type="NCBI Taxonomy" id="118168"/>
    <lineage>
        <taxon>Bacteria</taxon>
        <taxon>Bacillati</taxon>
        <taxon>Cyanobacteriota</taxon>
        <taxon>Cyanophyceae</taxon>
        <taxon>Coleofasciculales</taxon>
        <taxon>Coleofasciculaceae</taxon>
        <taxon>Coleofasciculus</taxon>
    </lineage>
</organism>
<dbReference type="AlphaFoldDB" id="B4W297"/>
<accession>B4W297</accession>
<protein>
    <submittedName>
        <fullName evidence="2">PEP-CTERM putative exosortase interaction domain protein</fullName>
    </submittedName>
</protein>
<dbReference type="NCBIfam" id="TIGR02595">
    <property type="entry name" value="PEP_CTERM"/>
    <property type="match status" value="1"/>
</dbReference>
<gene>
    <name evidence="2" type="ORF">MC7420_2359</name>
</gene>
<evidence type="ECO:0000256" key="1">
    <source>
        <dbReference type="SAM" id="Phobius"/>
    </source>
</evidence>
<dbReference type="RefSeq" id="WP_006105402.1">
    <property type="nucleotide sequence ID" value="NZ_DS989870.1"/>
</dbReference>
<dbReference type="InterPro" id="IPR013424">
    <property type="entry name" value="Ice-binding_C"/>
</dbReference>
<keyword evidence="3" id="KW-1185">Reference proteome</keyword>
<sequence length="40" mass="4265">MTDETSVPESTSIVGLFAIGAFGVVAQLRRKQKSATVIKK</sequence>
<feature type="transmembrane region" description="Helical" evidence="1">
    <location>
        <begin position="12"/>
        <end position="30"/>
    </location>
</feature>